<sequence length="126" mass="14738">MTQKLELSQITRLYNAAVQQQLRAYMTQWGMDSQEELDLFNARKVNALLTLFWQYYRGAKGAKQKQMALNYDWSALLDEESKAFSNNAKLSRVRRMQMHAVLTKQRVLLDCFAWFGGIRMRAKHGA</sequence>
<name>A0A645DAA8_9ZZZZ</name>
<dbReference type="EMBL" id="VSSQ01034371">
    <property type="protein sequence ID" value="MPM86284.1"/>
    <property type="molecule type" value="Genomic_DNA"/>
</dbReference>
<reference evidence="1" key="1">
    <citation type="submission" date="2019-08" db="EMBL/GenBank/DDBJ databases">
        <authorList>
            <person name="Kucharzyk K."/>
            <person name="Murdoch R.W."/>
            <person name="Higgins S."/>
            <person name="Loffler F."/>
        </authorList>
    </citation>
    <scope>NUCLEOTIDE SEQUENCE</scope>
</reference>
<evidence type="ECO:0000313" key="1">
    <source>
        <dbReference type="EMBL" id="MPM86284.1"/>
    </source>
</evidence>
<comment type="caution">
    <text evidence="1">The sequence shown here is derived from an EMBL/GenBank/DDBJ whole genome shotgun (WGS) entry which is preliminary data.</text>
</comment>
<organism evidence="1">
    <name type="scientific">bioreactor metagenome</name>
    <dbReference type="NCBI Taxonomy" id="1076179"/>
    <lineage>
        <taxon>unclassified sequences</taxon>
        <taxon>metagenomes</taxon>
        <taxon>ecological metagenomes</taxon>
    </lineage>
</organism>
<proteinExistence type="predicted"/>
<accession>A0A645DAA8</accession>
<dbReference type="AlphaFoldDB" id="A0A645DAA8"/>
<gene>
    <name evidence="1" type="ORF">SDC9_133373</name>
</gene>
<protein>
    <submittedName>
        <fullName evidence="1">Uncharacterized protein</fullName>
    </submittedName>
</protein>